<dbReference type="InterPro" id="IPR018502">
    <property type="entry name" value="Annexin_repeat"/>
</dbReference>
<keyword evidence="3 6" id="KW-0106">Calcium</keyword>
<dbReference type="PANTHER" id="PTHR10502">
    <property type="entry name" value="ANNEXIN"/>
    <property type="match status" value="1"/>
</dbReference>
<evidence type="ECO:0000256" key="5">
    <source>
        <dbReference type="ARBA" id="ARBA00023302"/>
    </source>
</evidence>
<dbReference type="GO" id="GO:0005737">
    <property type="term" value="C:cytoplasm"/>
    <property type="evidence" value="ECO:0007669"/>
    <property type="project" value="TreeGrafter"/>
</dbReference>
<dbReference type="SMART" id="SM00335">
    <property type="entry name" value="ANX"/>
    <property type="match status" value="4"/>
</dbReference>
<dbReference type="InterPro" id="IPR037104">
    <property type="entry name" value="Annexin_sf"/>
</dbReference>
<sequence>MAFFKKFFNNIVHDRGSKDATVTVKDKPKPTYYGTVTPYPNFNASSDVSVLRSAIESKRVDEDVIVAVLVKRSNEQRQMIKAVYESNTGKNLVKSLKSVLHSHLEDVAMALLMVPAQFDAYLLRKATKQGLGTDEEVLVEVLATRSNKEIEEIKKVFRQEYGTELEKVIKDETSGDFTNALLAMLRAQKNETTDVDVELAKKDAKVLFESGEQTHKINVSTFIEILTTRSGPQLSKTFQQYATMSDRTLPKALQMELRGDIEDCLISIVKCAWNTPAFFAEKLNKSMKGLGTRDHMLIRVLVSRSEVDLKKVIEEYRAMFGRSLQEDILADTKGHYQKVLLGLCGPH</sequence>
<dbReference type="Pfam" id="PF00191">
    <property type="entry name" value="Annexin"/>
    <property type="match status" value="4"/>
</dbReference>
<dbReference type="GO" id="GO:0005544">
    <property type="term" value="F:calcium-dependent phospholipid binding"/>
    <property type="evidence" value="ECO:0007669"/>
    <property type="project" value="UniProtKB-KW"/>
</dbReference>
<dbReference type="GO" id="GO:0005509">
    <property type="term" value="F:calcium ion binding"/>
    <property type="evidence" value="ECO:0007669"/>
    <property type="project" value="InterPro"/>
</dbReference>
<dbReference type="GO" id="GO:0006909">
    <property type="term" value="P:phagocytosis"/>
    <property type="evidence" value="ECO:0007669"/>
    <property type="project" value="TreeGrafter"/>
</dbReference>
<dbReference type="GeneID" id="106527656"/>
<accession>A0A2I4CDH2</accession>
<dbReference type="KEGG" id="alim:106527656"/>
<name>A0A2I4CDH2_AUSLI</name>
<dbReference type="GO" id="GO:0012506">
    <property type="term" value="C:vesicle membrane"/>
    <property type="evidence" value="ECO:0007669"/>
    <property type="project" value="TreeGrafter"/>
</dbReference>
<evidence type="ECO:0000313" key="9">
    <source>
        <dbReference type="RefSeq" id="XP_013878053.1"/>
    </source>
</evidence>
<dbReference type="SUPFAM" id="SSF47874">
    <property type="entry name" value="Annexin"/>
    <property type="match status" value="1"/>
</dbReference>
<evidence type="ECO:0000313" key="7">
    <source>
        <dbReference type="Proteomes" id="UP000192220"/>
    </source>
</evidence>
<evidence type="ECO:0000313" key="8">
    <source>
        <dbReference type="RefSeq" id="XP_013878052.1"/>
    </source>
</evidence>
<dbReference type="Gene3D" id="1.10.220.10">
    <property type="entry name" value="Annexin"/>
    <property type="match status" value="4"/>
</dbReference>
<dbReference type="InterPro" id="IPR018252">
    <property type="entry name" value="Annexin_repeat_CS"/>
</dbReference>
<dbReference type="RefSeq" id="XP_013878052.1">
    <property type="nucleotide sequence ID" value="XM_014022598.1"/>
</dbReference>
<keyword evidence="2 6" id="KW-0677">Repeat</keyword>
<evidence type="ECO:0000256" key="2">
    <source>
        <dbReference type="ARBA" id="ARBA00022737"/>
    </source>
</evidence>
<comment type="similarity">
    <text evidence="1 6">Belongs to the annexin family.</text>
</comment>
<reference evidence="8 9" key="1">
    <citation type="submission" date="2025-04" db="UniProtKB">
        <authorList>
            <consortium name="RefSeq"/>
        </authorList>
    </citation>
    <scope>IDENTIFICATION</scope>
    <source>
        <strain evidence="8 9">Quisiro</strain>
        <tissue evidence="8 9">Liver</tissue>
    </source>
</reference>
<dbReference type="Proteomes" id="UP000192220">
    <property type="component" value="Unplaced"/>
</dbReference>
<dbReference type="PANTHER" id="PTHR10502:SF237">
    <property type="entry name" value="ANNEXIN"/>
    <property type="match status" value="1"/>
</dbReference>
<dbReference type="FunFam" id="1.10.220.10:FF:000003">
    <property type="entry name" value="Annexin"/>
    <property type="match status" value="1"/>
</dbReference>
<dbReference type="GO" id="GO:0005886">
    <property type="term" value="C:plasma membrane"/>
    <property type="evidence" value="ECO:0007669"/>
    <property type="project" value="TreeGrafter"/>
</dbReference>
<dbReference type="InterPro" id="IPR001464">
    <property type="entry name" value="Annexin"/>
</dbReference>
<keyword evidence="5 6" id="KW-0111">Calcium/phospholipid-binding</keyword>
<proteinExistence type="inferred from homology"/>
<dbReference type="AlphaFoldDB" id="A0A2I4CDH2"/>
<dbReference type="PROSITE" id="PS00223">
    <property type="entry name" value="ANNEXIN_1"/>
    <property type="match status" value="2"/>
</dbReference>
<dbReference type="GO" id="GO:0005634">
    <property type="term" value="C:nucleus"/>
    <property type="evidence" value="ECO:0007669"/>
    <property type="project" value="TreeGrafter"/>
</dbReference>
<dbReference type="GO" id="GO:0071385">
    <property type="term" value="P:cellular response to glucocorticoid stimulus"/>
    <property type="evidence" value="ECO:0007669"/>
    <property type="project" value="TreeGrafter"/>
</dbReference>
<dbReference type="OrthoDB" id="37886at2759"/>
<keyword evidence="7" id="KW-1185">Reference proteome</keyword>
<comment type="domain">
    <text evidence="6">A pair of annexin repeats may form one binding site for calcium and phospholipid.</text>
</comment>
<evidence type="ECO:0000256" key="6">
    <source>
        <dbReference type="RuleBase" id="RU003540"/>
    </source>
</evidence>
<dbReference type="FunFam" id="1.10.220.10:FF:000007">
    <property type="entry name" value="Annexin"/>
    <property type="match status" value="1"/>
</dbReference>
<dbReference type="GO" id="GO:0001786">
    <property type="term" value="F:phosphatidylserine binding"/>
    <property type="evidence" value="ECO:0007669"/>
    <property type="project" value="TreeGrafter"/>
</dbReference>
<organism evidence="7 8">
    <name type="scientific">Austrofundulus limnaeus</name>
    <name type="common">Annual killifish</name>
    <dbReference type="NCBI Taxonomy" id="52670"/>
    <lineage>
        <taxon>Eukaryota</taxon>
        <taxon>Metazoa</taxon>
        <taxon>Chordata</taxon>
        <taxon>Craniata</taxon>
        <taxon>Vertebrata</taxon>
        <taxon>Euteleostomi</taxon>
        <taxon>Actinopterygii</taxon>
        <taxon>Neopterygii</taxon>
        <taxon>Teleostei</taxon>
        <taxon>Neoteleostei</taxon>
        <taxon>Acanthomorphata</taxon>
        <taxon>Ovalentaria</taxon>
        <taxon>Atherinomorphae</taxon>
        <taxon>Cyprinodontiformes</taxon>
        <taxon>Rivulidae</taxon>
        <taxon>Austrofundulus</taxon>
    </lineage>
</organism>
<dbReference type="PROSITE" id="PS51897">
    <property type="entry name" value="ANNEXIN_2"/>
    <property type="match status" value="4"/>
</dbReference>
<dbReference type="PRINTS" id="PR00196">
    <property type="entry name" value="ANNEXIN"/>
</dbReference>
<dbReference type="RefSeq" id="XP_013878053.1">
    <property type="nucleotide sequence ID" value="XM_014022599.1"/>
</dbReference>
<dbReference type="FunFam" id="1.10.220.10:FF:000002">
    <property type="entry name" value="Annexin"/>
    <property type="match status" value="1"/>
</dbReference>
<protein>
    <recommendedName>
        <fullName evidence="6">Annexin</fullName>
    </recommendedName>
</protein>
<evidence type="ECO:0000256" key="1">
    <source>
        <dbReference type="ARBA" id="ARBA00007831"/>
    </source>
</evidence>
<gene>
    <name evidence="8 9" type="primary">LOC106527656</name>
</gene>
<evidence type="ECO:0000256" key="3">
    <source>
        <dbReference type="ARBA" id="ARBA00022837"/>
    </source>
</evidence>
<dbReference type="FunFam" id="1.10.220.10:FF:000001">
    <property type="entry name" value="Annexin"/>
    <property type="match status" value="1"/>
</dbReference>
<evidence type="ECO:0000256" key="4">
    <source>
        <dbReference type="ARBA" id="ARBA00023216"/>
    </source>
</evidence>
<dbReference type="GO" id="GO:0007165">
    <property type="term" value="P:signal transduction"/>
    <property type="evidence" value="ECO:0007669"/>
    <property type="project" value="TreeGrafter"/>
</dbReference>
<keyword evidence="4 6" id="KW-0041">Annexin</keyword>